<evidence type="ECO:0000313" key="3">
    <source>
        <dbReference type="Proteomes" id="UP000092698"/>
    </source>
</evidence>
<keyword evidence="3" id="KW-1185">Reference proteome</keyword>
<keyword evidence="1" id="KW-0732">Signal</keyword>
<dbReference type="KEGG" id="anh:A6F65_01231"/>
<accession>A0A1C7D7V7</accession>
<reference evidence="2 3" key="1">
    <citation type="submission" date="2016-07" db="EMBL/GenBank/DDBJ databases">
        <title>Complete genome sequence of Altererythrobacter namhicola JCM 16345T, containing esterase-encoding genes.</title>
        <authorList>
            <person name="Cheng H."/>
            <person name="Wu Y.-H."/>
            <person name="Jian S.-L."/>
            <person name="Huo Y.-Y."/>
            <person name="Wang C.-S."/>
            <person name="Xu X.-W."/>
        </authorList>
    </citation>
    <scope>NUCLEOTIDE SEQUENCE [LARGE SCALE GENOMIC DNA]</scope>
    <source>
        <strain evidence="2 3">JCM 16345</strain>
    </source>
</reference>
<dbReference type="STRING" id="645517.A6F65_01231"/>
<feature type="signal peptide" evidence="1">
    <location>
        <begin position="1"/>
        <end position="26"/>
    </location>
</feature>
<feature type="chain" id="PRO_5008884392" description="NosL" evidence="1">
    <location>
        <begin position="27"/>
        <end position="194"/>
    </location>
</feature>
<evidence type="ECO:0008006" key="4">
    <source>
        <dbReference type="Google" id="ProtNLM"/>
    </source>
</evidence>
<gene>
    <name evidence="2" type="ORF">A6F65_01231</name>
</gene>
<sequence length="194" mass="20874">MSTHRGMIMGPLALALAAAIPASASAQSEFYAEAPPFTIHSERESHACSMANSWQHRDAGTIMLIVLESGEGEDEFSSIAFTIEESRKPAGESGTQDLAIYFLDNDGVEIDAGWGEREFIYQPDGELGKGHLFLFNFYGDQNRTQAMADISNSKAVSFYMDGELLAAMPLEGAGPAVELLKECAANLTTPQDGT</sequence>
<dbReference type="RefSeq" id="WP_157093074.1">
    <property type="nucleotide sequence ID" value="NZ_CP016545.1"/>
</dbReference>
<evidence type="ECO:0000256" key="1">
    <source>
        <dbReference type="SAM" id="SignalP"/>
    </source>
</evidence>
<dbReference type="AlphaFoldDB" id="A0A1C7D7V7"/>
<evidence type="ECO:0000313" key="2">
    <source>
        <dbReference type="EMBL" id="ANU07538.1"/>
    </source>
</evidence>
<dbReference type="Proteomes" id="UP000092698">
    <property type="component" value="Chromosome"/>
</dbReference>
<proteinExistence type="predicted"/>
<dbReference type="OrthoDB" id="200022at2"/>
<dbReference type="EMBL" id="CP016545">
    <property type="protein sequence ID" value="ANU07538.1"/>
    <property type="molecule type" value="Genomic_DNA"/>
</dbReference>
<name>A0A1C7D7V7_9SPHN</name>
<organism evidence="2 3">
    <name type="scientific">Paraurantiacibacter namhicola</name>
    <dbReference type="NCBI Taxonomy" id="645517"/>
    <lineage>
        <taxon>Bacteria</taxon>
        <taxon>Pseudomonadati</taxon>
        <taxon>Pseudomonadota</taxon>
        <taxon>Alphaproteobacteria</taxon>
        <taxon>Sphingomonadales</taxon>
        <taxon>Erythrobacteraceae</taxon>
        <taxon>Paraurantiacibacter</taxon>
    </lineage>
</organism>
<protein>
    <recommendedName>
        <fullName evidence="4">NosL</fullName>
    </recommendedName>
</protein>